<name>A0A699J5M4_TANCI</name>
<protein>
    <recommendedName>
        <fullName evidence="2">Reverse transcriptase domain-containing protein</fullName>
    </recommendedName>
</protein>
<proteinExistence type="predicted"/>
<gene>
    <name evidence="1" type="ORF">Tci_583734</name>
</gene>
<dbReference type="EMBL" id="BKCJ010371558">
    <property type="protein sequence ID" value="GFA11762.1"/>
    <property type="molecule type" value="Genomic_DNA"/>
</dbReference>
<organism evidence="1">
    <name type="scientific">Tanacetum cinerariifolium</name>
    <name type="common">Dalmatian daisy</name>
    <name type="synonym">Chrysanthemum cinerariifolium</name>
    <dbReference type="NCBI Taxonomy" id="118510"/>
    <lineage>
        <taxon>Eukaryota</taxon>
        <taxon>Viridiplantae</taxon>
        <taxon>Streptophyta</taxon>
        <taxon>Embryophyta</taxon>
        <taxon>Tracheophyta</taxon>
        <taxon>Spermatophyta</taxon>
        <taxon>Magnoliopsida</taxon>
        <taxon>eudicotyledons</taxon>
        <taxon>Gunneridae</taxon>
        <taxon>Pentapetalae</taxon>
        <taxon>asterids</taxon>
        <taxon>campanulids</taxon>
        <taxon>Asterales</taxon>
        <taxon>Asteraceae</taxon>
        <taxon>Asteroideae</taxon>
        <taxon>Anthemideae</taxon>
        <taxon>Anthemidinae</taxon>
        <taxon>Tanacetum</taxon>
    </lineage>
</organism>
<evidence type="ECO:0008006" key="2">
    <source>
        <dbReference type="Google" id="ProtNLM"/>
    </source>
</evidence>
<reference evidence="1" key="1">
    <citation type="journal article" date="2019" name="Sci. Rep.">
        <title>Draft genome of Tanacetum cinerariifolium, the natural source of mosquito coil.</title>
        <authorList>
            <person name="Yamashiro T."/>
            <person name="Shiraishi A."/>
            <person name="Satake H."/>
            <person name="Nakayama K."/>
        </authorList>
    </citation>
    <scope>NUCLEOTIDE SEQUENCE</scope>
</reference>
<sequence>MPPKSAPLTHDAVRRMIKESVDAAIAAERARNENDGNDARGCGPVRGQDAAPIVRECTFAGLIKCNLIYVKSYIIFLSKITQ</sequence>
<comment type="caution">
    <text evidence="1">The sequence shown here is derived from an EMBL/GenBank/DDBJ whole genome shotgun (WGS) entry which is preliminary data.</text>
</comment>
<evidence type="ECO:0000313" key="1">
    <source>
        <dbReference type="EMBL" id="GFA11762.1"/>
    </source>
</evidence>
<dbReference type="AlphaFoldDB" id="A0A699J5M4"/>
<accession>A0A699J5M4</accession>
<feature type="non-terminal residue" evidence="1">
    <location>
        <position position="82"/>
    </location>
</feature>